<evidence type="ECO:0000256" key="2">
    <source>
        <dbReference type="ARBA" id="ARBA00022723"/>
    </source>
</evidence>
<evidence type="ECO:0000313" key="3">
    <source>
        <dbReference type="EMBL" id="MFC7151111.1"/>
    </source>
</evidence>
<keyword evidence="4" id="KW-1185">Reference proteome</keyword>
<evidence type="ECO:0000256" key="1">
    <source>
        <dbReference type="ARBA" id="ARBA00008635"/>
    </source>
</evidence>
<dbReference type="EMBL" id="JBHTAI010000014">
    <property type="protein sequence ID" value="MFC7151111.1"/>
    <property type="molecule type" value="Genomic_DNA"/>
</dbReference>
<proteinExistence type="inferred from homology"/>
<sequence>MYVTVEDFIVEWNKEAALTQRVLDGLTDEALGQQVYSEGRTLGRIAWHLVANIPEYLTEFGVPTAGVRDPDEVPSAREIADTFRTVAAEAAESLGKHWTDDSPKQTQQAFGRTETNAMILMGLIKHIVHHRGQATVLMRQAGLPIPAVYGPSKEGWAQFGRTPPL</sequence>
<dbReference type="Gene3D" id="1.20.120.450">
    <property type="entry name" value="dinb family like domain"/>
    <property type="match status" value="1"/>
</dbReference>
<gene>
    <name evidence="3" type="ORF">ACFQMJ_21450</name>
</gene>
<dbReference type="Pfam" id="PF05163">
    <property type="entry name" value="DinB"/>
    <property type="match status" value="1"/>
</dbReference>
<accession>A0ABW2FG63</accession>
<comment type="similarity">
    <text evidence="1">Belongs to the DinB family.</text>
</comment>
<dbReference type="InterPro" id="IPR007837">
    <property type="entry name" value="DinB"/>
</dbReference>
<evidence type="ECO:0000313" key="4">
    <source>
        <dbReference type="Proteomes" id="UP001596378"/>
    </source>
</evidence>
<organism evidence="3 4">
    <name type="scientific">Cohnella cellulosilytica</name>
    <dbReference type="NCBI Taxonomy" id="986710"/>
    <lineage>
        <taxon>Bacteria</taxon>
        <taxon>Bacillati</taxon>
        <taxon>Bacillota</taxon>
        <taxon>Bacilli</taxon>
        <taxon>Bacillales</taxon>
        <taxon>Paenibacillaceae</taxon>
        <taxon>Cohnella</taxon>
    </lineage>
</organism>
<comment type="caution">
    <text evidence="3">The sequence shown here is derived from an EMBL/GenBank/DDBJ whole genome shotgun (WGS) entry which is preliminary data.</text>
</comment>
<dbReference type="InterPro" id="IPR034660">
    <property type="entry name" value="DinB/YfiT-like"/>
</dbReference>
<reference evidence="4" key="1">
    <citation type="journal article" date="2019" name="Int. J. Syst. Evol. Microbiol.">
        <title>The Global Catalogue of Microorganisms (GCM) 10K type strain sequencing project: providing services to taxonomists for standard genome sequencing and annotation.</title>
        <authorList>
            <consortium name="The Broad Institute Genomics Platform"/>
            <consortium name="The Broad Institute Genome Sequencing Center for Infectious Disease"/>
            <person name="Wu L."/>
            <person name="Ma J."/>
        </authorList>
    </citation>
    <scope>NUCLEOTIDE SEQUENCE [LARGE SCALE GENOMIC DNA]</scope>
    <source>
        <strain evidence="4">KCTC 12907</strain>
    </source>
</reference>
<protein>
    <submittedName>
        <fullName evidence="3">DinB family protein</fullName>
    </submittedName>
</protein>
<name>A0ABW2FG63_9BACL</name>
<keyword evidence="2" id="KW-0479">Metal-binding</keyword>
<dbReference type="RefSeq" id="WP_378049636.1">
    <property type="nucleotide sequence ID" value="NZ_JBHMDN010000021.1"/>
</dbReference>
<dbReference type="SUPFAM" id="SSF109854">
    <property type="entry name" value="DinB/YfiT-like putative metalloenzymes"/>
    <property type="match status" value="1"/>
</dbReference>
<dbReference type="Proteomes" id="UP001596378">
    <property type="component" value="Unassembled WGS sequence"/>
</dbReference>